<dbReference type="PROSITE" id="PS00170">
    <property type="entry name" value="CSA_PPIASE_1"/>
    <property type="match status" value="1"/>
</dbReference>
<evidence type="ECO:0000256" key="4">
    <source>
        <dbReference type="ARBA" id="ARBA00038286"/>
    </source>
</evidence>
<dbReference type="PIRSF" id="PIRSF001467">
    <property type="entry name" value="Peptidylpro_ismrse"/>
    <property type="match status" value="1"/>
</dbReference>
<dbReference type="InterPro" id="IPR029000">
    <property type="entry name" value="Cyclophilin-like_dom_sf"/>
</dbReference>
<evidence type="ECO:0000256" key="1">
    <source>
        <dbReference type="ARBA" id="ARBA00000971"/>
    </source>
</evidence>
<dbReference type="Pfam" id="PF00160">
    <property type="entry name" value="Pro_isomerase"/>
    <property type="match status" value="1"/>
</dbReference>
<dbReference type="InterPro" id="IPR044666">
    <property type="entry name" value="Cyclophilin_A-like"/>
</dbReference>
<feature type="domain" description="PPIase cyclophilin-type" evidence="6">
    <location>
        <begin position="10"/>
        <end position="154"/>
    </location>
</feature>
<dbReference type="AlphaFoldDB" id="A0A7S3HA54"/>
<comment type="function">
    <text evidence="5">PPIases accelerate the folding of proteins. It catalyzes the cis-trans isomerization of proline imidic peptide bonds in oligopeptides.</text>
</comment>
<keyword evidence="3 5" id="KW-0413">Isomerase</keyword>
<evidence type="ECO:0000259" key="6">
    <source>
        <dbReference type="PROSITE" id="PS50072"/>
    </source>
</evidence>
<dbReference type="GO" id="GO:0006457">
    <property type="term" value="P:protein folding"/>
    <property type="evidence" value="ECO:0007669"/>
    <property type="project" value="InterPro"/>
</dbReference>
<dbReference type="CDD" id="cd01928">
    <property type="entry name" value="Cyclophilin_PPIL3_like"/>
    <property type="match status" value="1"/>
</dbReference>
<dbReference type="Gene3D" id="2.40.100.10">
    <property type="entry name" value="Cyclophilin-like"/>
    <property type="match status" value="1"/>
</dbReference>
<gene>
    <name evidence="7" type="ORF">SELO1098_LOCUS18317</name>
</gene>
<dbReference type="EC" id="5.2.1.8" evidence="5"/>
<sequence length="161" mass="17656">MSVTIVTNFGKFKMEVYCDLVPKASFNFLALAASGYYNGTIFHRNMRGFMLQGGDPTGTGKGGESVWGGHFADEFHSDLKHDKRGTVSMANNGPDTNGSQFFISYGPQPHLNNKYTVFAQIIDGIDILDALEKVPVVGKKSKPEQDIRIEEITIHANPLAT</sequence>
<dbReference type="InterPro" id="IPR024936">
    <property type="entry name" value="Cyclophilin-type_PPIase"/>
</dbReference>
<dbReference type="PANTHER" id="PTHR45625:SF2">
    <property type="entry name" value="PEPTIDYL-PROLYL CIS-TRANS ISOMERASE-LIKE 3"/>
    <property type="match status" value="1"/>
</dbReference>
<organism evidence="7">
    <name type="scientific">Spumella elongata</name>
    <dbReference type="NCBI Taxonomy" id="89044"/>
    <lineage>
        <taxon>Eukaryota</taxon>
        <taxon>Sar</taxon>
        <taxon>Stramenopiles</taxon>
        <taxon>Ochrophyta</taxon>
        <taxon>Chrysophyceae</taxon>
        <taxon>Chromulinales</taxon>
        <taxon>Chromulinaceae</taxon>
        <taxon>Spumella</taxon>
    </lineage>
</organism>
<dbReference type="GO" id="GO:0003755">
    <property type="term" value="F:peptidyl-prolyl cis-trans isomerase activity"/>
    <property type="evidence" value="ECO:0007669"/>
    <property type="project" value="UniProtKB-UniRule"/>
</dbReference>
<comment type="catalytic activity">
    <reaction evidence="1 5">
        <text>[protein]-peptidylproline (omega=180) = [protein]-peptidylproline (omega=0)</text>
        <dbReference type="Rhea" id="RHEA:16237"/>
        <dbReference type="Rhea" id="RHEA-COMP:10747"/>
        <dbReference type="Rhea" id="RHEA-COMP:10748"/>
        <dbReference type="ChEBI" id="CHEBI:83833"/>
        <dbReference type="ChEBI" id="CHEBI:83834"/>
        <dbReference type="EC" id="5.2.1.8"/>
    </reaction>
</comment>
<dbReference type="PRINTS" id="PR00153">
    <property type="entry name" value="CSAPPISMRASE"/>
</dbReference>
<dbReference type="SUPFAM" id="SSF50891">
    <property type="entry name" value="Cyclophilin-like"/>
    <property type="match status" value="1"/>
</dbReference>
<evidence type="ECO:0000256" key="2">
    <source>
        <dbReference type="ARBA" id="ARBA00023110"/>
    </source>
</evidence>
<dbReference type="FunFam" id="2.40.100.10:FF:000012">
    <property type="entry name" value="Peptidyl-prolyl cis-trans isomerase"/>
    <property type="match status" value="1"/>
</dbReference>
<accession>A0A7S3HA54</accession>
<evidence type="ECO:0000256" key="3">
    <source>
        <dbReference type="ARBA" id="ARBA00023235"/>
    </source>
</evidence>
<evidence type="ECO:0000313" key="7">
    <source>
        <dbReference type="EMBL" id="CAE0289474.1"/>
    </source>
</evidence>
<dbReference type="PROSITE" id="PS50072">
    <property type="entry name" value="CSA_PPIASE_2"/>
    <property type="match status" value="1"/>
</dbReference>
<comment type="similarity">
    <text evidence="4">Belongs to the cyclophilin-type PPIase family. PPIL3 subfamily.</text>
</comment>
<dbReference type="PANTHER" id="PTHR45625">
    <property type="entry name" value="PEPTIDYL-PROLYL CIS-TRANS ISOMERASE-RELATED"/>
    <property type="match status" value="1"/>
</dbReference>
<protein>
    <recommendedName>
        <fullName evidence="5">Peptidyl-prolyl cis-trans isomerase</fullName>
        <shortName evidence="5">PPIase</shortName>
        <ecNumber evidence="5">5.2.1.8</ecNumber>
    </recommendedName>
</protein>
<dbReference type="EMBL" id="HBIC01035769">
    <property type="protein sequence ID" value="CAE0289474.1"/>
    <property type="molecule type" value="Transcribed_RNA"/>
</dbReference>
<name>A0A7S3HA54_9STRA</name>
<evidence type="ECO:0000256" key="5">
    <source>
        <dbReference type="RuleBase" id="RU363019"/>
    </source>
</evidence>
<dbReference type="InterPro" id="IPR002130">
    <property type="entry name" value="Cyclophilin-type_PPIase_dom"/>
</dbReference>
<dbReference type="GO" id="GO:0071013">
    <property type="term" value="C:catalytic step 2 spliceosome"/>
    <property type="evidence" value="ECO:0007669"/>
    <property type="project" value="TreeGrafter"/>
</dbReference>
<proteinExistence type="inferred from homology"/>
<reference evidence="7" key="1">
    <citation type="submission" date="2021-01" db="EMBL/GenBank/DDBJ databases">
        <authorList>
            <person name="Corre E."/>
            <person name="Pelletier E."/>
            <person name="Niang G."/>
            <person name="Scheremetjew M."/>
            <person name="Finn R."/>
            <person name="Kale V."/>
            <person name="Holt S."/>
            <person name="Cochrane G."/>
            <person name="Meng A."/>
            <person name="Brown T."/>
            <person name="Cohen L."/>
        </authorList>
    </citation>
    <scope>NUCLEOTIDE SEQUENCE</scope>
    <source>
        <strain evidence="7">CCAP 955/1</strain>
    </source>
</reference>
<keyword evidence="2 5" id="KW-0697">Rotamase</keyword>
<dbReference type="InterPro" id="IPR020892">
    <property type="entry name" value="Cyclophilin-type_PPIase_CS"/>
</dbReference>